<organism evidence="2 3">
    <name type="scientific">Arthrobacter oryzae</name>
    <dbReference type="NCBI Taxonomy" id="409290"/>
    <lineage>
        <taxon>Bacteria</taxon>
        <taxon>Bacillati</taxon>
        <taxon>Actinomycetota</taxon>
        <taxon>Actinomycetes</taxon>
        <taxon>Micrococcales</taxon>
        <taxon>Micrococcaceae</taxon>
        <taxon>Arthrobacter</taxon>
    </lineage>
</organism>
<accession>A0A3N0C0D0</accession>
<sequence length="83" mass="9076">MSTGRPDAHESASSRIFVMFPRWPLVPSADLYRLQAALTRCADLEDSGSARELLLLVTDELERRTAEPGHLPSLGSSADDHGQ</sequence>
<dbReference type="RefSeq" id="WP_123255215.1">
    <property type="nucleotide sequence ID" value="NZ_RBED01000091.1"/>
</dbReference>
<keyword evidence="3" id="KW-1185">Reference proteome</keyword>
<evidence type="ECO:0000256" key="1">
    <source>
        <dbReference type="SAM" id="MobiDB-lite"/>
    </source>
</evidence>
<dbReference type="AlphaFoldDB" id="A0A3N0C0D0"/>
<dbReference type="OrthoDB" id="4951966at2"/>
<dbReference type="Proteomes" id="UP000273807">
    <property type="component" value="Unassembled WGS sequence"/>
</dbReference>
<protein>
    <submittedName>
        <fullName evidence="2">Uncharacterized protein</fullName>
    </submittedName>
</protein>
<name>A0A3N0C0D0_9MICC</name>
<dbReference type="EMBL" id="RBED01000091">
    <property type="protein sequence ID" value="RNL55642.1"/>
    <property type="molecule type" value="Genomic_DNA"/>
</dbReference>
<comment type="caution">
    <text evidence="2">The sequence shown here is derived from an EMBL/GenBank/DDBJ whole genome shotgun (WGS) entry which is preliminary data.</text>
</comment>
<gene>
    <name evidence="2" type="ORF">D7003_09500</name>
</gene>
<evidence type="ECO:0000313" key="2">
    <source>
        <dbReference type="EMBL" id="RNL55642.1"/>
    </source>
</evidence>
<proteinExistence type="predicted"/>
<reference evidence="2 3" key="1">
    <citation type="submission" date="2018-10" db="EMBL/GenBank/DDBJ databases">
        <title>Genome sequencing of Arthrobacter oryzae TNB02.</title>
        <authorList>
            <person name="Cho Y.-J."/>
            <person name="Cho A."/>
            <person name="Kim O.-S."/>
        </authorList>
    </citation>
    <scope>NUCLEOTIDE SEQUENCE [LARGE SCALE GENOMIC DNA]</scope>
    <source>
        <strain evidence="2 3">TNB02</strain>
    </source>
</reference>
<feature type="region of interest" description="Disordered" evidence="1">
    <location>
        <begin position="64"/>
        <end position="83"/>
    </location>
</feature>
<evidence type="ECO:0000313" key="3">
    <source>
        <dbReference type="Proteomes" id="UP000273807"/>
    </source>
</evidence>